<organism evidence="2 3">
    <name type="scientific">Pyxidicoccus fallax</name>
    <dbReference type="NCBI Taxonomy" id="394095"/>
    <lineage>
        <taxon>Bacteria</taxon>
        <taxon>Pseudomonadati</taxon>
        <taxon>Myxococcota</taxon>
        <taxon>Myxococcia</taxon>
        <taxon>Myxococcales</taxon>
        <taxon>Cystobacterineae</taxon>
        <taxon>Myxococcaceae</taxon>
        <taxon>Pyxidicoccus</taxon>
    </lineage>
</organism>
<evidence type="ECO:0000313" key="3">
    <source>
        <dbReference type="Proteomes" id="UP000518300"/>
    </source>
</evidence>
<keyword evidence="1" id="KW-0812">Transmembrane</keyword>
<protein>
    <submittedName>
        <fullName evidence="2">Uncharacterized protein</fullName>
    </submittedName>
</protein>
<gene>
    <name evidence="2" type="ORF">HG543_23215</name>
</gene>
<sequence>MRFLEVSSNTQPSVDMGRHLPLRFTWRPWLGEVVYPLLVLALFCVLPVAFVLDQKVPLSEVLTTWWWLVLVGCGGFLGVGGTLACVLTRLQVEVTSEEVRQRGAGALRGQTWTEPMSHYIGLSIEHRHHPNWLGGKDEYGIYLCHGEDVSRSILLFWGRSERRFRQRLAHYSELLRLGVREEEPEAREELAV</sequence>
<comment type="caution">
    <text evidence="2">The sequence shown here is derived from an EMBL/GenBank/DDBJ whole genome shotgun (WGS) entry which is preliminary data.</text>
</comment>
<dbReference type="AlphaFoldDB" id="A0A848LJ60"/>
<dbReference type="Proteomes" id="UP000518300">
    <property type="component" value="Unassembled WGS sequence"/>
</dbReference>
<reference evidence="2 3" key="1">
    <citation type="submission" date="2020-04" db="EMBL/GenBank/DDBJ databases">
        <title>Draft genome of Pyxidicoccus fallax type strain.</title>
        <authorList>
            <person name="Whitworth D.E."/>
        </authorList>
    </citation>
    <scope>NUCLEOTIDE SEQUENCE [LARGE SCALE GENOMIC DNA]</scope>
    <source>
        <strain evidence="2 3">DSM 14698</strain>
    </source>
</reference>
<name>A0A848LJ60_9BACT</name>
<dbReference type="EMBL" id="JABBJJ010000108">
    <property type="protein sequence ID" value="NMO17744.1"/>
    <property type="molecule type" value="Genomic_DNA"/>
</dbReference>
<proteinExistence type="predicted"/>
<keyword evidence="1" id="KW-1133">Transmembrane helix</keyword>
<keyword evidence="1" id="KW-0472">Membrane</keyword>
<keyword evidence="3" id="KW-1185">Reference proteome</keyword>
<feature type="transmembrane region" description="Helical" evidence="1">
    <location>
        <begin position="64"/>
        <end position="87"/>
    </location>
</feature>
<dbReference type="RefSeq" id="WP_169347020.1">
    <property type="nucleotide sequence ID" value="NZ_JABBJJ010000108.1"/>
</dbReference>
<feature type="transmembrane region" description="Helical" evidence="1">
    <location>
        <begin position="33"/>
        <end position="52"/>
    </location>
</feature>
<evidence type="ECO:0000313" key="2">
    <source>
        <dbReference type="EMBL" id="NMO17744.1"/>
    </source>
</evidence>
<accession>A0A848LJ60</accession>
<evidence type="ECO:0000256" key="1">
    <source>
        <dbReference type="SAM" id="Phobius"/>
    </source>
</evidence>